<dbReference type="InterPro" id="IPR011049">
    <property type="entry name" value="Serralysin-like_metalloprot_C"/>
</dbReference>
<dbReference type="PRINTS" id="PR00313">
    <property type="entry name" value="CABNDNGRPT"/>
</dbReference>
<dbReference type="Proteomes" id="UP000251571">
    <property type="component" value="Unassembled WGS sequence"/>
</dbReference>
<feature type="region of interest" description="Disordered" evidence="3">
    <location>
        <begin position="461"/>
        <end position="510"/>
    </location>
</feature>
<proteinExistence type="predicted"/>
<keyword evidence="7" id="KW-1185">Reference proteome</keyword>
<dbReference type="PROSITE" id="PS00330">
    <property type="entry name" value="HEMOLYSIN_CALCIUM"/>
    <property type="match status" value="2"/>
</dbReference>
<evidence type="ECO:0000313" key="8">
    <source>
        <dbReference type="Proteomes" id="UP000251571"/>
    </source>
</evidence>
<dbReference type="Pfam" id="PF00353">
    <property type="entry name" value="HemolysinCabind"/>
    <property type="match status" value="7"/>
</dbReference>
<evidence type="ECO:0000313" key="7">
    <source>
        <dbReference type="Proteomes" id="UP000245839"/>
    </source>
</evidence>
<dbReference type="OrthoDB" id="9773411at2"/>
<keyword evidence="2" id="KW-0964">Secreted</keyword>
<dbReference type="PROSITE" id="PS50933">
    <property type="entry name" value="CHRD"/>
    <property type="match status" value="1"/>
</dbReference>
<dbReference type="PANTHER" id="PTHR38340">
    <property type="entry name" value="S-LAYER PROTEIN"/>
    <property type="match status" value="1"/>
</dbReference>
<evidence type="ECO:0000256" key="3">
    <source>
        <dbReference type="SAM" id="MobiDB-lite"/>
    </source>
</evidence>
<feature type="domain" description="CHRD" evidence="4">
    <location>
        <begin position="880"/>
        <end position="1017"/>
    </location>
</feature>
<evidence type="ECO:0000313" key="5">
    <source>
        <dbReference type="EMBL" id="PWJ20309.1"/>
    </source>
</evidence>
<dbReference type="RefSeq" id="WP_109563901.1">
    <property type="nucleotide sequence ID" value="NZ_QGDJ01000003.1"/>
</dbReference>
<feature type="compositionally biased region" description="Acidic residues" evidence="3">
    <location>
        <begin position="473"/>
        <end position="493"/>
    </location>
</feature>
<evidence type="ECO:0000256" key="2">
    <source>
        <dbReference type="ARBA" id="ARBA00022525"/>
    </source>
</evidence>
<feature type="compositionally biased region" description="Low complexity" evidence="3">
    <location>
        <begin position="501"/>
        <end position="510"/>
    </location>
</feature>
<dbReference type="Gene3D" id="2.150.10.10">
    <property type="entry name" value="Serralysin-like metalloprotease, C-terminal"/>
    <property type="match status" value="5"/>
</dbReference>
<sequence>MTYQLFPIAGATRTQAETISDQRDPVIASLADGGAVVVWVNQPDADDSSTHELLAQRYDAAGNSVGALETIYSSSSSRSSSINPVVTGLEDGGYAIAWRDAEAANMRVRTFDAAGQDLSDRILALPDRQISETQSVEVNGLAGGYGGSTITALEGGGFAVTWEAGYSGILAQYIGAQTLYSAIFGAQGNLTTAPFQVSPWIGTGSYSYDRWNGVYDSTGLADGTYAIVTRIGETTDGNDSGFPSVGIQIRGPEGALLRDAYLVSSAPDEPMGSPAVATLRDGSFVVAWNSSTETLWRRFDADGTPQGGDVSLGALYDRPSVSAVEDGGFLIGLRSKSGYNPSFESYAFRFDETGAQVGERLQMHTRGDFEINYIQVTPEFVSLGDGSLLALWSGHASWNGDDADVLIRRFMAERIGTEAGDTLTAAETSTALFGREGDDSLTGSGANDVLFGDAGADTLRGRGGDDTIAGGADGDDISGDDGNDLLDGAEGDDTVSGGAGDDTVTVGSGDDVVSGGDGTDLLVVGAPSVALVVRGPEDRLVLTTEAGTITTSGFETFEFSDETTLDLPTLLALRNQTIRGTSGADDLTGGYGDDLIEGLQGDDLLAGAEGNDTLISGSGNNTLLGGAGDDVLRIEGSGLRVIDSATVNPLTQPLALGRDWSLLETPDIENATTRPHQTLEITGSGDREEAFTFQAKAGQTWVFDIDGASFDTYLTLLRADGTAITWDDDSATGLGGAGSTSGRDSFIEHQFDADGTYTISLSAYGGSVLSETSTATLNISVEGGFGPEFTVDGANTADGGAGDDRLIGGSGNDTLTGGDGVDVAVLAADSRAIAVAAAEGGLLVTSAAGADFIADDIETIAFDDRTLSYADLDAQVGSAANRVFQFTLDGTQPTTPTGSAGSGVGYAVFDAVAGTLSYSVTVASLANITNAHIHAGARGVDGGVVFGFLSDDDLSATFNRDGSVTATGIWDGAEGIEAFLPALAQSAPGSDLDLYVNIHTAAFPGGEIRGQLVSSADDTANAITGTGANETLDGLGGDDVLLGGGGDDLIRGGAGNDTMTGGPGADTVEGGAGDDVYIVDDSADRIVETAGEGFDEVRTTVDLSIGGASIERLSAAGPNGVRLTGNGEANELVGHDGRDTLIGAGGYDTMTGGAGDDFFVLLGSSSTIEVTDFARGDKLVLDDRLLGLGDGSIDIRALAPEVALGLLLDGTAGFAPRTGTLLLDLDGSGPEGLQPVVTLGPDASLGIDDILIF</sequence>
<name>A0A2Y9BZH2_9RHOB</name>
<comment type="subcellular location">
    <subcellularLocation>
        <location evidence="1">Secreted</location>
    </subcellularLocation>
</comment>
<dbReference type="Pfam" id="PF07452">
    <property type="entry name" value="CHRD"/>
    <property type="match status" value="1"/>
</dbReference>
<dbReference type="EMBL" id="UETC01000003">
    <property type="protein sequence ID" value="SSA44342.1"/>
    <property type="molecule type" value="Genomic_DNA"/>
</dbReference>
<dbReference type="GO" id="GO:0005576">
    <property type="term" value="C:extracellular region"/>
    <property type="evidence" value="ECO:0007669"/>
    <property type="project" value="UniProtKB-SubCell"/>
</dbReference>
<dbReference type="InterPro" id="IPR018511">
    <property type="entry name" value="Hemolysin-typ_Ca-bd_CS"/>
</dbReference>
<dbReference type="SUPFAM" id="SSF51120">
    <property type="entry name" value="beta-Roll"/>
    <property type="match status" value="5"/>
</dbReference>
<reference evidence="6" key="2">
    <citation type="submission" date="2016-10" db="EMBL/GenBank/DDBJ databases">
        <authorList>
            <person name="Cai Z."/>
        </authorList>
    </citation>
    <scope>NUCLEOTIDE SEQUENCE [LARGE SCALE GENOMIC DNA]</scope>
    <source>
        <strain evidence="6">DSM 25227</strain>
    </source>
</reference>
<gene>
    <name evidence="5" type="ORF">BCF38_103124</name>
    <name evidence="6" type="ORF">SAMN05421539_103124</name>
</gene>
<dbReference type="InterPro" id="IPR001343">
    <property type="entry name" value="Hemolysn_Ca-bd"/>
</dbReference>
<dbReference type="SMART" id="SM00754">
    <property type="entry name" value="CHRD"/>
    <property type="match status" value="1"/>
</dbReference>
<accession>A0A2Y9BZH2</accession>
<protein>
    <submittedName>
        <fullName evidence="5">Hemolysin type calcium-binding protein</fullName>
    </submittedName>
    <submittedName>
        <fullName evidence="6">Hemolysin-type calcium-binding repeat-containing protein</fullName>
    </submittedName>
</protein>
<dbReference type="InterPro" id="IPR010895">
    <property type="entry name" value="CHRD"/>
</dbReference>
<dbReference type="EMBL" id="QGDJ01000003">
    <property type="protein sequence ID" value="PWJ20309.1"/>
    <property type="molecule type" value="Genomic_DNA"/>
</dbReference>
<evidence type="ECO:0000259" key="4">
    <source>
        <dbReference type="PROSITE" id="PS50933"/>
    </source>
</evidence>
<dbReference type="InterPro" id="IPR050557">
    <property type="entry name" value="RTX_toxin/Mannuronan_C5-epim"/>
</dbReference>
<dbReference type="GO" id="GO:0005509">
    <property type="term" value="F:calcium ion binding"/>
    <property type="evidence" value="ECO:0007669"/>
    <property type="project" value="InterPro"/>
</dbReference>
<organism evidence="6 8">
    <name type="scientific">Jannaschia seohaensis</name>
    <dbReference type="NCBI Taxonomy" id="475081"/>
    <lineage>
        <taxon>Bacteria</taxon>
        <taxon>Pseudomonadati</taxon>
        <taxon>Pseudomonadota</taxon>
        <taxon>Alphaproteobacteria</taxon>
        <taxon>Rhodobacterales</taxon>
        <taxon>Roseobacteraceae</taxon>
        <taxon>Jannaschia</taxon>
    </lineage>
</organism>
<evidence type="ECO:0000256" key="1">
    <source>
        <dbReference type="ARBA" id="ARBA00004613"/>
    </source>
</evidence>
<dbReference type="AlphaFoldDB" id="A0A2Y9BZH2"/>
<reference evidence="8" key="1">
    <citation type="submission" date="2016-10" db="EMBL/GenBank/DDBJ databases">
        <authorList>
            <person name="Varghese N."/>
            <person name="Submissions S."/>
        </authorList>
    </citation>
    <scope>NUCLEOTIDE SEQUENCE [LARGE SCALE GENOMIC DNA]</scope>
    <source>
        <strain evidence="8">DSM 25227</strain>
    </source>
</reference>
<dbReference type="PANTHER" id="PTHR38340:SF1">
    <property type="entry name" value="S-LAYER PROTEIN"/>
    <property type="match status" value="1"/>
</dbReference>
<reference evidence="5 7" key="3">
    <citation type="submission" date="2018-03" db="EMBL/GenBank/DDBJ databases">
        <title>Genomic Encyclopedia of Archaeal and Bacterial Type Strains, Phase II (KMG-II): from individual species to whole genera.</title>
        <authorList>
            <person name="Goeker M."/>
        </authorList>
    </citation>
    <scope>NUCLEOTIDE SEQUENCE [LARGE SCALE GENOMIC DNA]</scope>
    <source>
        <strain evidence="5 7">DSM 25227</strain>
    </source>
</reference>
<evidence type="ECO:0000313" key="6">
    <source>
        <dbReference type="EMBL" id="SSA44342.1"/>
    </source>
</evidence>
<dbReference type="Gene3D" id="2.60.120.380">
    <property type="match status" value="1"/>
</dbReference>
<dbReference type="Proteomes" id="UP000245839">
    <property type="component" value="Unassembled WGS sequence"/>
</dbReference>